<feature type="region of interest" description="Disordered" evidence="1">
    <location>
        <begin position="52"/>
        <end position="71"/>
    </location>
</feature>
<gene>
    <name evidence="2" type="ORF">TRICI_002505</name>
</gene>
<dbReference type="AlphaFoldDB" id="A0A642VBI8"/>
<feature type="compositionally biased region" description="Acidic residues" evidence="1">
    <location>
        <begin position="1"/>
        <end position="21"/>
    </location>
</feature>
<dbReference type="VEuPathDB" id="FungiDB:TRICI_002505"/>
<proteinExistence type="predicted"/>
<sequence>MVSEDIVSDEDEFDDEEEEQGSTDPALRSQVEHIGIDFYAPMVENEAKQQLSFSPCPTGRSDWSIKEDQGRSNRKIIGRPLLLILDHESEE</sequence>
<evidence type="ECO:0000256" key="1">
    <source>
        <dbReference type="SAM" id="MobiDB-lite"/>
    </source>
</evidence>
<evidence type="ECO:0000313" key="3">
    <source>
        <dbReference type="Proteomes" id="UP000761534"/>
    </source>
</evidence>
<comment type="caution">
    <text evidence="2">The sequence shown here is derived from an EMBL/GenBank/DDBJ whole genome shotgun (WGS) entry which is preliminary data.</text>
</comment>
<keyword evidence="3" id="KW-1185">Reference proteome</keyword>
<reference evidence="2" key="1">
    <citation type="journal article" date="2019" name="G3 (Bethesda)">
        <title>Genome Assemblies of Two Rare Opportunistic Yeast Pathogens: Diutina rugosa (syn. Candida rugosa) and Trichomonascus ciferrii (syn. Candida ciferrii).</title>
        <authorList>
            <person name="Mixao V."/>
            <person name="Saus E."/>
            <person name="Hansen A.P."/>
            <person name="Lass-Florl C."/>
            <person name="Gabaldon T."/>
        </authorList>
    </citation>
    <scope>NUCLEOTIDE SEQUENCE</scope>
    <source>
        <strain evidence="2">CBS 4856</strain>
    </source>
</reference>
<accession>A0A642VBI8</accession>
<protein>
    <submittedName>
        <fullName evidence="2">Uncharacterized protein</fullName>
    </submittedName>
</protein>
<feature type="region of interest" description="Disordered" evidence="1">
    <location>
        <begin position="1"/>
        <end position="29"/>
    </location>
</feature>
<dbReference type="EMBL" id="SWFS01000172">
    <property type="protein sequence ID" value="KAA8915343.1"/>
    <property type="molecule type" value="Genomic_DNA"/>
</dbReference>
<organism evidence="2 3">
    <name type="scientific">Trichomonascus ciferrii</name>
    <dbReference type="NCBI Taxonomy" id="44093"/>
    <lineage>
        <taxon>Eukaryota</taxon>
        <taxon>Fungi</taxon>
        <taxon>Dikarya</taxon>
        <taxon>Ascomycota</taxon>
        <taxon>Saccharomycotina</taxon>
        <taxon>Dipodascomycetes</taxon>
        <taxon>Dipodascales</taxon>
        <taxon>Trichomonascaceae</taxon>
        <taxon>Trichomonascus</taxon>
        <taxon>Trichomonascus ciferrii complex</taxon>
    </lineage>
</organism>
<dbReference type="Proteomes" id="UP000761534">
    <property type="component" value="Unassembled WGS sequence"/>
</dbReference>
<name>A0A642VBI8_9ASCO</name>
<evidence type="ECO:0000313" key="2">
    <source>
        <dbReference type="EMBL" id="KAA8915343.1"/>
    </source>
</evidence>